<evidence type="ECO:0000313" key="3">
    <source>
        <dbReference type="Proteomes" id="UP000256964"/>
    </source>
</evidence>
<protein>
    <submittedName>
        <fullName evidence="2">Uncharacterized protein</fullName>
    </submittedName>
</protein>
<organism evidence="2 3">
    <name type="scientific">Lentinus brumalis</name>
    <dbReference type="NCBI Taxonomy" id="2498619"/>
    <lineage>
        <taxon>Eukaryota</taxon>
        <taxon>Fungi</taxon>
        <taxon>Dikarya</taxon>
        <taxon>Basidiomycota</taxon>
        <taxon>Agaricomycotina</taxon>
        <taxon>Agaricomycetes</taxon>
        <taxon>Polyporales</taxon>
        <taxon>Polyporaceae</taxon>
        <taxon>Lentinus</taxon>
    </lineage>
</organism>
<dbReference type="Proteomes" id="UP000256964">
    <property type="component" value="Unassembled WGS sequence"/>
</dbReference>
<proteinExistence type="predicted"/>
<gene>
    <name evidence="2" type="ORF">OH76DRAFT_1205832</name>
</gene>
<evidence type="ECO:0000256" key="1">
    <source>
        <dbReference type="SAM" id="MobiDB-lite"/>
    </source>
</evidence>
<feature type="region of interest" description="Disordered" evidence="1">
    <location>
        <begin position="108"/>
        <end position="166"/>
    </location>
</feature>
<keyword evidence="3" id="KW-1185">Reference proteome</keyword>
<reference evidence="2 3" key="1">
    <citation type="journal article" date="2018" name="Biotechnol. Biofuels">
        <title>Integrative visual omics of the white-rot fungus Polyporus brumalis exposes the biotechnological potential of its oxidative enzymes for delignifying raw plant biomass.</title>
        <authorList>
            <person name="Miyauchi S."/>
            <person name="Rancon A."/>
            <person name="Drula E."/>
            <person name="Hage H."/>
            <person name="Chaduli D."/>
            <person name="Favel A."/>
            <person name="Grisel S."/>
            <person name="Henrissat B."/>
            <person name="Herpoel-Gimbert I."/>
            <person name="Ruiz-Duenas F.J."/>
            <person name="Chevret D."/>
            <person name="Hainaut M."/>
            <person name="Lin J."/>
            <person name="Wang M."/>
            <person name="Pangilinan J."/>
            <person name="Lipzen A."/>
            <person name="Lesage-Meessen L."/>
            <person name="Navarro D."/>
            <person name="Riley R."/>
            <person name="Grigoriev I.V."/>
            <person name="Zhou S."/>
            <person name="Raouche S."/>
            <person name="Rosso M.N."/>
        </authorList>
    </citation>
    <scope>NUCLEOTIDE SEQUENCE [LARGE SCALE GENOMIC DNA]</scope>
    <source>
        <strain evidence="2 3">BRFM 1820</strain>
    </source>
</reference>
<feature type="compositionally biased region" description="Low complexity" evidence="1">
    <location>
        <begin position="151"/>
        <end position="164"/>
    </location>
</feature>
<dbReference type="AlphaFoldDB" id="A0A371CSS6"/>
<sequence>MDPSARARTQNPASLSLCALRHRDAGVLLRLRPRRHRTLARDLQDLRPPWRPSSLELRLLPRATTRQRRVALLLPVRGRTAVRTHTGAHDCGGRRDDDVLYALHRPRHPSTVRETHQPGGQGLRRHRPVGATFARRPGRRTGGGRTRSCDSDSSSSPRSSISKSMRVRGWPRIRGCAPAVSIACVGGRDEGDGLTGPCALTCAVHRRSAGWTFWARFFARRRSRCSTRNQCRTAGSGGERRTPRWSIWNPGDRCGG</sequence>
<evidence type="ECO:0000313" key="2">
    <source>
        <dbReference type="EMBL" id="RDX43338.1"/>
    </source>
</evidence>
<dbReference type="EMBL" id="KZ857466">
    <property type="protein sequence ID" value="RDX43338.1"/>
    <property type="molecule type" value="Genomic_DNA"/>
</dbReference>
<name>A0A371CSS6_9APHY</name>
<accession>A0A371CSS6</accession>